<keyword evidence="8" id="KW-0492">Microsome</keyword>
<evidence type="ECO:0000256" key="5">
    <source>
        <dbReference type="ARBA" id="ARBA00022617"/>
    </source>
</evidence>
<reference evidence="14" key="2">
    <citation type="submission" date="2022-05" db="EMBL/GenBank/DDBJ databases">
        <authorList>
            <person name="Pathak J."/>
            <person name="Thiruvengadam V."/>
            <person name="Gracy G.R."/>
        </authorList>
    </citation>
    <scope>NUCLEOTIDE SEQUENCE</scope>
</reference>
<keyword evidence="9" id="KW-0560">Oxidoreductase</keyword>
<dbReference type="InterPro" id="IPR050476">
    <property type="entry name" value="Insect_CytP450_Detox"/>
</dbReference>
<evidence type="ECO:0000256" key="3">
    <source>
        <dbReference type="ARBA" id="ARBA00004406"/>
    </source>
</evidence>
<evidence type="ECO:0000256" key="1">
    <source>
        <dbReference type="ARBA" id="ARBA00001971"/>
    </source>
</evidence>
<name>A0A9E7YDY6_9NEOP</name>
<reference evidence="14" key="1">
    <citation type="journal article" date="2022" name="Insects">
        <title>Comparative Transcriptome Analysis to Reveal Differentially Expressed cytochrome P450 in Response to Imidacloprid in the Aphid Lion, Chrysoperla zastrowi sillemi (Esben-Petersen).</title>
        <authorList>
            <person name="Pathak J."/>
            <person name="Ramasamy G.G."/>
            <person name="Agrawal A."/>
            <person name="Srivastava S."/>
            <person name="Basavaarya B.R."/>
            <person name="Muthugounder M."/>
            <person name="Muniyappa V.K."/>
            <person name="Maria P."/>
            <person name="Rai A."/>
            <person name="Venkatesan T."/>
        </authorList>
    </citation>
    <scope>NUCLEOTIDE SEQUENCE</scope>
</reference>
<dbReference type="GO" id="GO:0005789">
    <property type="term" value="C:endoplasmic reticulum membrane"/>
    <property type="evidence" value="ECO:0007669"/>
    <property type="project" value="UniProtKB-SubCell"/>
</dbReference>
<dbReference type="Pfam" id="PF00067">
    <property type="entry name" value="p450"/>
    <property type="match status" value="1"/>
</dbReference>
<dbReference type="GO" id="GO:0016705">
    <property type="term" value="F:oxidoreductase activity, acting on paired donors, with incorporation or reduction of molecular oxygen"/>
    <property type="evidence" value="ECO:0007669"/>
    <property type="project" value="InterPro"/>
</dbReference>
<dbReference type="GO" id="GO:0004497">
    <property type="term" value="F:monooxygenase activity"/>
    <property type="evidence" value="ECO:0007669"/>
    <property type="project" value="UniProtKB-KW"/>
</dbReference>
<protein>
    <submittedName>
        <fullName evidence="14">Cytochrome P450 CYP6YH8</fullName>
    </submittedName>
</protein>
<keyword evidence="7" id="KW-0256">Endoplasmic reticulum</keyword>
<evidence type="ECO:0000256" key="12">
    <source>
        <dbReference type="ARBA" id="ARBA00023136"/>
    </source>
</evidence>
<dbReference type="InterPro" id="IPR036396">
    <property type="entry name" value="Cyt_P450_sf"/>
</dbReference>
<dbReference type="InterPro" id="IPR002402">
    <property type="entry name" value="Cyt_P450_E_grp-II"/>
</dbReference>
<evidence type="ECO:0000256" key="9">
    <source>
        <dbReference type="ARBA" id="ARBA00023002"/>
    </source>
</evidence>
<keyword evidence="13" id="KW-1133">Transmembrane helix</keyword>
<evidence type="ECO:0000256" key="8">
    <source>
        <dbReference type="ARBA" id="ARBA00022848"/>
    </source>
</evidence>
<comment type="similarity">
    <text evidence="4">Belongs to the cytochrome P450 family.</text>
</comment>
<accession>A0A9E7YDY6</accession>
<keyword evidence="12 13" id="KW-0472">Membrane</keyword>
<comment type="cofactor">
    <cofactor evidence="1">
        <name>heme</name>
        <dbReference type="ChEBI" id="CHEBI:30413"/>
    </cofactor>
</comment>
<dbReference type="EMBL" id="ON646359">
    <property type="protein sequence ID" value="UZE89875.1"/>
    <property type="molecule type" value="mRNA"/>
</dbReference>
<sequence length="389" mass="45285">MALVTSSWFTDILTLLIVTLSIVYYFLTSTYNYWKNKNIPYEKPTLIFGNFYNAVTFQQNITDYFADQYRKTKEKFFGLYIFRRPYLLIRDPELAKHVLIKDFNNFVPRTTAPTHKDDPMGQYNLFSMKNNNDWRFIRSKLSPIFSSGKLRNTFPLINEIGENLNGYLKNHVFETLEGKSVCRKYTSDVIVSTVFGISTNSFTDEETEFEKLSKTVFTFTLRRAYELMFFFFVPTVSRLFRLKVFSEEGTEFFRNIFWSAVKMRDEHNIKRPDLIDALITLKNYGTIEDPDNKENSKEVVSNPSQLKLDGDVLVAQIALFYAAGLDTSSNAMSFTCYSLSYNPEIQIKLRKEIQSVLARNGGQLTYDSLSEMKFLDCCIRGINTIQIMS</sequence>
<dbReference type="PANTHER" id="PTHR24292:SF45">
    <property type="entry name" value="CYTOCHROME P450 6G1-RELATED"/>
    <property type="match status" value="1"/>
</dbReference>
<organism evidence="14">
    <name type="scientific">Chrysoperla zastrowi sillemi</name>
    <dbReference type="NCBI Taxonomy" id="482137"/>
    <lineage>
        <taxon>Eukaryota</taxon>
        <taxon>Metazoa</taxon>
        <taxon>Ecdysozoa</taxon>
        <taxon>Arthropoda</taxon>
        <taxon>Hexapoda</taxon>
        <taxon>Insecta</taxon>
        <taxon>Pterygota</taxon>
        <taxon>Neoptera</taxon>
        <taxon>Endopterygota</taxon>
        <taxon>Neuroptera</taxon>
        <taxon>Hemerobiiformia</taxon>
        <taxon>Chrysopidae</taxon>
        <taxon>Chrysopinae</taxon>
        <taxon>Chrysoperla</taxon>
    </lineage>
</organism>
<proteinExistence type="evidence at transcript level"/>
<dbReference type="CDD" id="cd11056">
    <property type="entry name" value="CYP6-like"/>
    <property type="match status" value="1"/>
</dbReference>
<dbReference type="InterPro" id="IPR001128">
    <property type="entry name" value="Cyt_P450"/>
</dbReference>
<evidence type="ECO:0000256" key="2">
    <source>
        <dbReference type="ARBA" id="ARBA00004174"/>
    </source>
</evidence>
<dbReference type="PANTHER" id="PTHR24292">
    <property type="entry name" value="CYTOCHROME P450"/>
    <property type="match status" value="1"/>
</dbReference>
<dbReference type="Gene3D" id="1.10.630.10">
    <property type="entry name" value="Cytochrome P450"/>
    <property type="match status" value="1"/>
</dbReference>
<evidence type="ECO:0000256" key="13">
    <source>
        <dbReference type="SAM" id="Phobius"/>
    </source>
</evidence>
<evidence type="ECO:0000256" key="7">
    <source>
        <dbReference type="ARBA" id="ARBA00022824"/>
    </source>
</evidence>
<dbReference type="PRINTS" id="PR00464">
    <property type="entry name" value="EP450II"/>
</dbReference>
<keyword evidence="6" id="KW-0479">Metal-binding</keyword>
<dbReference type="GO" id="GO:0020037">
    <property type="term" value="F:heme binding"/>
    <property type="evidence" value="ECO:0007669"/>
    <property type="project" value="InterPro"/>
</dbReference>
<evidence type="ECO:0000313" key="14">
    <source>
        <dbReference type="EMBL" id="UZE89875.1"/>
    </source>
</evidence>
<dbReference type="AlphaFoldDB" id="A0A9E7YDY6"/>
<keyword evidence="10" id="KW-0408">Iron</keyword>
<comment type="subcellular location">
    <subcellularLocation>
        <location evidence="3">Endoplasmic reticulum membrane</location>
        <topology evidence="3">Peripheral membrane protein</topology>
    </subcellularLocation>
    <subcellularLocation>
        <location evidence="2">Microsome membrane</location>
        <topology evidence="2">Peripheral membrane protein</topology>
    </subcellularLocation>
</comment>
<feature type="transmembrane region" description="Helical" evidence="13">
    <location>
        <begin position="6"/>
        <end position="27"/>
    </location>
</feature>
<evidence type="ECO:0000256" key="4">
    <source>
        <dbReference type="ARBA" id="ARBA00010617"/>
    </source>
</evidence>
<evidence type="ECO:0000256" key="6">
    <source>
        <dbReference type="ARBA" id="ARBA00022723"/>
    </source>
</evidence>
<dbReference type="SUPFAM" id="SSF48264">
    <property type="entry name" value="Cytochrome P450"/>
    <property type="match status" value="1"/>
</dbReference>
<evidence type="ECO:0000256" key="10">
    <source>
        <dbReference type="ARBA" id="ARBA00023004"/>
    </source>
</evidence>
<keyword evidence="5" id="KW-0349">Heme</keyword>
<keyword evidence="11" id="KW-0503">Monooxygenase</keyword>
<keyword evidence="13" id="KW-0812">Transmembrane</keyword>
<evidence type="ECO:0000256" key="11">
    <source>
        <dbReference type="ARBA" id="ARBA00023033"/>
    </source>
</evidence>
<dbReference type="GO" id="GO:0005506">
    <property type="term" value="F:iron ion binding"/>
    <property type="evidence" value="ECO:0007669"/>
    <property type="project" value="InterPro"/>
</dbReference>